<keyword evidence="2" id="KW-1185">Reference proteome</keyword>
<sequence>MLLGVDETVLAQVNAYAVLGALPALAEIAPEAAEMLRRVGDEITLTVRVRRGPTVSYRFGPTSVVRVDDPGRGPQLLFASPTHFAATLAGRAMPIPVTGPVGLRFLTSVFTPLCELLEKYLKPSAEDLSDPEFSAASTRLTLVVAMLAVAVVANEDRSGRFSAAHMPDGTLDVEAGDDIRIRLQVDAHRVRVVDDIDGPPRARLRFADLATVGDVLAGRDSALACVCDGRIAMSGFIPLVDNTNRILDRVGAYLKA</sequence>
<dbReference type="EMBL" id="JAADZU010000012">
    <property type="protein sequence ID" value="NDK89074.1"/>
    <property type="molecule type" value="Genomic_DNA"/>
</dbReference>
<evidence type="ECO:0000313" key="1">
    <source>
        <dbReference type="EMBL" id="NDK89074.1"/>
    </source>
</evidence>
<protein>
    <recommendedName>
        <fullName evidence="3">SCP2 sterol-binding domain-containing protein</fullName>
    </recommendedName>
</protein>
<name>A0A7K3LLG7_9ACTN</name>
<reference evidence="1 2" key="1">
    <citation type="submission" date="2020-01" db="EMBL/GenBank/DDBJ databases">
        <title>Investigation of new actinobacteria for the biodesulphurisation of diesel fuel.</title>
        <authorList>
            <person name="Athi Narayanan S.M."/>
        </authorList>
    </citation>
    <scope>NUCLEOTIDE SEQUENCE [LARGE SCALE GENOMIC DNA]</scope>
    <source>
        <strain evidence="1 2">213E</strain>
    </source>
</reference>
<gene>
    <name evidence="1" type="ORF">GYA93_05685</name>
</gene>
<comment type="caution">
    <text evidence="1">The sequence shown here is derived from an EMBL/GenBank/DDBJ whole genome shotgun (WGS) entry which is preliminary data.</text>
</comment>
<evidence type="ECO:0008006" key="3">
    <source>
        <dbReference type="Google" id="ProtNLM"/>
    </source>
</evidence>
<accession>A0A7K3LLG7</accession>
<dbReference type="Proteomes" id="UP000466307">
    <property type="component" value="Unassembled WGS sequence"/>
</dbReference>
<dbReference type="AlphaFoldDB" id="A0A7K3LLG7"/>
<organism evidence="1 2">
    <name type="scientific">Gordonia desulfuricans</name>
    <dbReference type="NCBI Taxonomy" id="89051"/>
    <lineage>
        <taxon>Bacteria</taxon>
        <taxon>Bacillati</taxon>
        <taxon>Actinomycetota</taxon>
        <taxon>Actinomycetes</taxon>
        <taxon>Mycobacteriales</taxon>
        <taxon>Gordoniaceae</taxon>
        <taxon>Gordonia</taxon>
    </lineage>
</organism>
<evidence type="ECO:0000313" key="2">
    <source>
        <dbReference type="Proteomes" id="UP000466307"/>
    </source>
</evidence>
<proteinExistence type="predicted"/>